<sequence>MITDKEYLIFAGVSYSYFEKSDKGKTLRELFNTNKNRIMDSNSLFRKMDYLKNSELLNDYFEDVLDKFIILDVMDRTGYNKLVKNPTGFYAIAFQKIETKEVVISYRGSEVYPIREAYKDFLKTDLLIGIAKKPKQFDEGLLFYKLILDSVDYTKISITGHSLGGGIAQYVAVMSEEVLNDKEFVPETITFNAVGILAKGMIDVDHFFNYEKELKKNNFVRITFKKDLYKIIPLIKMLIINKNKYIKNGVVEKLVDKEEFDLNITKEDLNLISLTIKTFTFNKYTNKELEILFKFLLNKEIVYSFIKKSYEFFIKFSENLKYREKVKNYLHSDDFTSKYFPHIGISIEIDKEFKRVQNKIILDVIELMKRRSIIIEKNHMLDVFIPFIDKKTNNFHNNLEYDYIASFFRKIIFENGINNNEVLYLYFSRKDKLNEKEISLVKMKFVDYIKNSKNLRFQEKFLKELKNITNKDFIKLWNILIEKMSIPYKYKDIYDLIIFKKK</sequence>
<dbReference type="Proteomes" id="UP000294678">
    <property type="component" value="Unassembled WGS sequence"/>
</dbReference>
<dbReference type="RefSeq" id="WP_134111807.1">
    <property type="nucleotide sequence ID" value="NZ_SOBG01000001.1"/>
</dbReference>
<comment type="caution">
    <text evidence="1">The sequence shown here is derived from an EMBL/GenBank/DDBJ whole genome shotgun (WGS) entry which is preliminary data.</text>
</comment>
<dbReference type="Gene3D" id="3.40.50.1820">
    <property type="entry name" value="alpha/beta hydrolase"/>
    <property type="match status" value="1"/>
</dbReference>
<proteinExistence type="predicted"/>
<dbReference type="Pfam" id="PF26363">
    <property type="entry name" value="Phospholipase-like"/>
    <property type="match status" value="1"/>
</dbReference>
<dbReference type="SUPFAM" id="SSF53474">
    <property type="entry name" value="alpha/beta-Hydrolases"/>
    <property type="match status" value="1"/>
</dbReference>
<accession>A0AA46E000</accession>
<organism evidence="1 2">
    <name type="scientific">Hypnocyclicus thermotrophus</name>
    <dbReference type="NCBI Taxonomy" id="1627895"/>
    <lineage>
        <taxon>Bacteria</taxon>
        <taxon>Fusobacteriati</taxon>
        <taxon>Fusobacteriota</taxon>
        <taxon>Fusobacteriia</taxon>
        <taxon>Fusobacteriales</taxon>
        <taxon>Fusobacteriaceae</taxon>
        <taxon>Hypnocyclicus</taxon>
    </lineage>
</organism>
<keyword evidence="2" id="KW-1185">Reference proteome</keyword>
<dbReference type="EMBL" id="SOBG01000001">
    <property type="protein sequence ID" value="TDT72275.1"/>
    <property type="molecule type" value="Genomic_DNA"/>
</dbReference>
<dbReference type="InterPro" id="IPR029058">
    <property type="entry name" value="AB_hydrolase_fold"/>
</dbReference>
<gene>
    <name evidence="1" type="ORF">EV215_0063</name>
</gene>
<evidence type="ECO:0000313" key="2">
    <source>
        <dbReference type="Proteomes" id="UP000294678"/>
    </source>
</evidence>
<name>A0AA46E000_9FUSO</name>
<dbReference type="AlphaFoldDB" id="A0AA46E000"/>
<dbReference type="GO" id="GO:0006629">
    <property type="term" value="P:lipid metabolic process"/>
    <property type="evidence" value="ECO:0007669"/>
    <property type="project" value="InterPro"/>
</dbReference>
<evidence type="ECO:0000313" key="1">
    <source>
        <dbReference type="EMBL" id="TDT72275.1"/>
    </source>
</evidence>
<reference evidence="1 2" key="1">
    <citation type="submission" date="2019-03" db="EMBL/GenBank/DDBJ databases">
        <title>Genomic Encyclopedia of Type Strains, Phase IV (KMG-IV): sequencing the most valuable type-strain genomes for metagenomic binning, comparative biology and taxonomic classification.</title>
        <authorList>
            <person name="Goeker M."/>
        </authorList>
    </citation>
    <scope>NUCLEOTIDE SEQUENCE [LARGE SCALE GENOMIC DNA]</scope>
    <source>
        <strain evidence="1 2">DSM 100055</strain>
    </source>
</reference>
<protein>
    <submittedName>
        <fullName evidence="1">Lipase (Class 3)</fullName>
    </submittedName>
</protein>